<dbReference type="AlphaFoldDB" id="A0A8T0RYL8"/>
<feature type="compositionally biased region" description="Low complexity" evidence="1">
    <location>
        <begin position="94"/>
        <end position="104"/>
    </location>
</feature>
<sequence length="133" mass="13439">MPAAAAAERVRGKVCGQLAAGHRCGAAQGADRSRGGPAATAAVERAGSWRVAAAVGTREPAVGCRRTGSSPSPVAMTVEVCVKTAVGPRHPRRLPLLPEGPAHAGGEEGPLRDEARRPQQQAGGAGRPIDLEA</sequence>
<reference evidence="2" key="1">
    <citation type="submission" date="2020-05" db="EMBL/GenBank/DDBJ databases">
        <title>WGS assembly of Panicum virgatum.</title>
        <authorList>
            <person name="Lovell J.T."/>
            <person name="Jenkins J."/>
            <person name="Shu S."/>
            <person name="Juenger T.E."/>
            <person name="Schmutz J."/>
        </authorList>
    </citation>
    <scope>NUCLEOTIDE SEQUENCE</scope>
    <source>
        <strain evidence="2">AP13</strain>
    </source>
</reference>
<dbReference type="Proteomes" id="UP000823388">
    <property type="component" value="Chromosome 5N"/>
</dbReference>
<gene>
    <name evidence="2" type="ORF">PVAP13_5NG380681</name>
</gene>
<organism evidence="2 3">
    <name type="scientific">Panicum virgatum</name>
    <name type="common">Blackwell switchgrass</name>
    <dbReference type="NCBI Taxonomy" id="38727"/>
    <lineage>
        <taxon>Eukaryota</taxon>
        <taxon>Viridiplantae</taxon>
        <taxon>Streptophyta</taxon>
        <taxon>Embryophyta</taxon>
        <taxon>Tracheophyta</taxon>
        <taxon>Spermatophyta</taxon>
        <taxon>Magnoliopsida</taxon>
        <taxon>Liliopsida</taxon>
        <taxon>Poales</taxon>
        <taxon>Poaceae</taxon>
        <taxon>PACMAD clade</taxon>
        <taxon>Panicoideae</taxon>
        <taxon>Panicodae</taxon>
        <taxon>Paniceae</taxon>
        <taxon>Panicinae</taxon>
        <taxon>Panicum</taxon>
        <taxon>Panicum sect. Hiantes</taxon>
    </lineage>
</organism>
<dbReference type="EMBL" id="CM029046">
    <property type="protein sequence ID" value="KAG2589696.1"/>
    <property type="molecule type" value="Genomic_DNA"/>
</dbReference>
<comment type="caution">
    <text evidence="2">The sequence shown here is derived from an EMBL/GenBank/DDBJ whole genome shotgun (WGS) entry which is preliminary data.</text>
</comment>
<evidence type="ECO:0000256" key="1">
    <source>
        <dbReference type="SAM" id="MobiDB-lite"/>
    </source>
</evidence>
<proteinExistence type="predicted"/>
<feature type="region of interest" description="Disordered" evidence="1">
    <location>
        <begin position="87"/>
        <end position="133"/>
    </location>
</feature>
<evidence type="ECO:0000313" key="2">
    <source>
        <dbReference type="EMBL" id="KAG2589696.1"/>
    </source>
</evidence>
<feature type="compositionally biased region" description="Basic and acidic residues" evidence="1">
    <location>
        <begin position="105"/>
        <end position="117"/>
    </location>
</feature>
<keyword evidence="3" id="KW-1185">Reference proteome</keyword>
<accession>A0A8T0RYL8</accession>
<evidence type="ECO:0000313" key="3">
    <source>
        <dbReference type="Proteomes" id="UP000823388"/>
    </source>
</evidence>
<protein>
    <submittedName>
        <fullName evidence="2">Uncharacterized protein</fullName>
    </submittedName>
</protein>
<name>A0A8T0RYL8_PANVG</name>